<evidence type="ECO:0000313" key="2">
    <source>
        <dbReference type="Proteomes" id="UP000749311"/>
    </source>
</evidence>
<keyword evidence="2" id="KW-1185">Reference proteome</keyword>
<dbReference type="RefSeq" id="WP_167167559.1">
    <property type="nucleotide sequence ID" value="NZ_BAAAOO010000007.1"/>
</dbReference>
<reference evidence="1 2" key="1">
    <citation type="submission" date="2020-02" db="EMBL/GenBank/DDBJ databases">
        <title>Sequencing the genomes of 1000 actinobacteria strains.</title>
        <authorList>
            <person name="Klenk H.-P."/>
        </authorList>
    </citation>
    <scope>NUCLEOTIDE SEQUENCE [LARGE SCALE GENOMIC DNA]</scope>
    <source>
        <strain evidence="1 2">DSM 19609</strain>
    </source>
</reference>
<evidence type="ECO:0008006" key="3">
    <source>
        <dbReference type="Google" id="ProtNLM"/>
    </source>
</evidence>
<comment type="caution">
    <text evidence="1">The sequence shown here is derived from an EMBL/GenBank/DDBJ whole genome shotgun (WGS) entry which is preliminary data.</text>
</comment>
<accession>A0ABX0SGY2</accession>
<proteinExistence type="predicted"/>
<organism evidence="1 2">
    <name type="scientific">Brooklawnia cerclae</name>
    <dbReference type="NCBI Taxonomy" id="349934"/>
    <lineage>
        <taxon>Bacteria</taxon>
        <taxon>Bacillati</taxon>
        <taxon>Actinomycetota</taxon>
        <taxon>Actinomycetes</taxon>
        <taxon>Propionibacteriales</taxon>
        <taxon>Propionibacteriaceae</taxon>
        <taxon>Brooklawnia</taxon>
    </lineage>
</organism>
<name>A0ABX0SGY2_9ACTN</name>
<sequence length="193" mass="21246">MASNTESVLASLPDVFHYTEAVRRIGERPLRLLVASGAVVPLSGGVYRKDEALGDDDLIEIAARSARATLCLRTALEHHDLIDDIPTVIDVAVPRGSWTPATQARVQWHHFDARTFEIGRETLQIPSGKIGLYSAERSIIDAFRFRHREGTEMATEALKTWLRHGGQPSTLLATAKAFPRTIAAVRSALEVLL</sequence>
<gene>
    <name evidence="1" type="ORF">FB473_002239</name>
</gene>
<evidence type="ECO:0000313" key="1">
    <source>
        <dbReference type="EMBL" id="NIH57594.1"/>
    </source>
</evidence>
<protein>
    <recommendedName>
        <fullName evidence="3">Transcriptional regulator</fullName>
    </recommendedName>
</protein>
<dbReference type="EMBL" id="JAAMOZ010000001">
    <property type="protein sequence ID" value="NIH57594.1"/>
    <property type="molecule type" value="Genomic_DNA"/>
</dbReference>
<dbReference type="Proteomes" id="UP000749311">
    <property type="component" value="Unassembled WGS sequence"/>
</dbReference>